<dbReference type="Proteomes" id="UP000285190">
    <property type="component" value="Unassembled WGS sequence"/>
</dbReference>
<keyword evidence="2" id="KW-1185">Reference proteome</keyword>
<accession>A0A418X122</accession>
<evidence type="ECO:0008006" key="3">
    <source>
        <dbReference type="Google" id="ProtNLM"/>
    </source>
</evidence>
<evidence type="ECO:0000313" key="2">
    <source>
        <dbReference type="Proteomes" id="UP000285190"/>
    </source>
</evidence>
<evidence type="ECO:0000313" key="1">
    <source>
        <dbReference type="EMBL" id="RJG06065.1"/>
    </source>
</evidence>
<gene>
    <name evidence="1" type="ORF">D3870_08630</name>
</gene>
<dbReference type="EMBL" id="QYUN01000002">
    <property type="protein sequence ID" value="RJG06065.1"/>
    <property type="molecule type" value="Genomic_DNA"/>
</dbReference>
<reference evidence="1 2" key="1">
    <citation type="submission" date="2018-09" db="EMBL/GenBank/DDBJ databases">
        <authorList>
            <person name="Zhu H."/>
        </authorList>
    </citation>
    <scope>NUCLEOTIDE SEQUENCE [LARGE SCALE GENOMIC DNA]</scope>
    <source>
        <strain evidence="1 2">K2R10-39</strain>
    </source>
</reference>
<name>A0A418X122_9BURK</name>
<sequence length="138" mass="13846">MLPGTGKNFDQFRGDDLVCRQFAEQQVNGATANQAGASSGVATAIVGTILGAAAGAAINGSSGAGVGAGTGLALGGLAGTGTAQGAAYSVQRRYDIGYQQCMYAKGHRIQSYGRSMTELRIPDYPVPSGPPGAVPRPQ</sequence>
<proteinExistence type="predicted"/>
<dbReference type="AlphaFoldDB" id="A0A418X122"/>
<protein>
    <recommendedName>
        <fullName evidence="3">Glycine-zipper-containing OmpA-like membrane domain-containing protein</fullName>
    </recommendedName>
</protein>
<organism evidence="1 2">
    <name type="scientific">Noviherbaspirillum cavernae</name>
    <dbReference type="NCBI Taxonomy" id="2320862"/>
    <lineage>
        <taxon>Bacteria</taxon>
        <taxon>Pseudomonadati</taxon>
        <taxon>Pseudomonadota</taxon>
        <taxon>Betaproteobacteria</taxon>
        <taxon>Burkholderiales</taxon>
        <taxon>Oxalobacteraceae</taxon>
        <taxon>Noviherbaspirillum</taxon>
    </lineage>
</organism>
<comment type="caution">
    <text evidence="1">The sequence shown here is derived from an EMBL/GenBank/DDBJ whole genome shotgun (WGS) entry which is preliminary data.</text>
</comment>